<dbReference type="Pfam" id="PF13173">
    <property type="entry name" value="AAA_14"/>
    <property type="match status" value="1"/>
</dbReference>
<name>A0A345UG44_9BACT</name>
<dbReference type="Pfam" id="PF13635">
    <property type="entry name" value="DUF4143"/>
    <property type="match status" value="1"/>
</dbReference>
<dbReference type="KEGG" id="cprv:CYPRO_0158"/>
<dbReference type="InterPro" id="IPR027417">
    <property type="entry name" value="P-loop_NTPase"/>
</dbReference>
<dbReference type="InterPro" id="IPR025420">
    <property type="entry name" value="DUF4143"/>
</dbReference>
<protein>
    <recommendedName>
        <fullName evidence="5">AAA+ ATPase domain-containing protein</fullName>
    </recommendedName>
</protein>
<proteinExistence type="predicted"/>
<dbReference type="PANTHER" id="PTHR33295">
    <property type="entry name" value="ATPASE"/>
    <property type="match status" value="1"/>
</dbReference>
<evidence type="ECO:0008006" key="5">
    <source>
        <dbReference type="Google" id="ProtNLM"/>
    </source>
</evidence>
<evidence type="ECO:0000313" key="3">
    <source>
        <dbReference type="EMBL" id="AXI99445.1"/>
    </source>
</evidence>
<accession>A0A345UG44</accession>
<dbReference type="InterPro" id="IPR041682">
    <property type="entry name" value="AAA_14"/>
</dbReference>
<dbReference type="OrthoDB" id="9801840at2"/>
<dbReference type="RefSeq" id="WP_114982686.1">
    <property type="nucleotide sequence ID" value="NZ_CP027806.1"/>
</dbReference>
<evidence type="ECO:0000259" key="1">
    <source>
        <dbReference type="Pfam" id="PF13173"/>
    </source>
</evidence>
<dbReference type="AlphaFoldDB" id="A0A345UG44"/>
<dbReference type="Proteomes" id="UP000254808">
    <property type="component" value="Chromosome"/>
</dbReference>
<dbReference type="PANTHER" id="PTHR33295:SF7">
    <property type="entry name" value="ATPASE"/>
    <property type="match status" value="1"/>
</dbReference>
<reference evidence="3 4" key="1">
    <citation type="submission" date="2018-03" db="EMBL/GenBank/DDBJ databases">
        <title>Phenotypic and genomic properties of Cyclonatronum proteinivorum gen. nov., sp. nov., a haloalkaliphilic bacteroidete from soda lakes possessing Na+-translocating rhodopsin.</title>
        <authorList>
            <person name="Toshchakov S.V."/>
            <person name="Korzhenkov A."/>
            <person name="Samarov N.I."/>
            <person name="Kublanov I.V."/>
            <person name="Muntyan M.S."/>
            <person name="Sorokin D.Y."/>
        </authorList>
    </citation>
    <scope>NUCLEOTIDE SEQUENCE [LARGE SCALE GENOMIC DNA]</scope>
    <source>
        <strain evidence="3 4">Omega</strain>
    </source>
</reference>
<dbReference type="SUPFAM" id="SSF52540">
    <property type="entry name" value="P-loop containing nucleoside triphosphate hydrolases"/>
    <property type="match status" value="1"/>
</dbReference>
<feature type="domain" description="DUF4143" evidence="2">
    <location>
        <begin position="220"/>
        <end position="383"/>
    </location>
</feature>
<evidence type="ECO:0000313" key="4">
    <source>
        <dbReference type="Proteomes" id="UP000254808"/>
    </source>
</evidence>
<feature type="domain" description="AAA" evidence="1">
    <location>
        <begin position="18"/>
        <end position="152"/>
    </location>
</feature>
<organism evidence="3 4">
    <name type="scientific">Cyclonatronum proteinivorum</name>
    <dbReference type="NCBI Taxonomy" id="1457365"/>
    <lineage>
        <taxon>Bacteria</taxon>
        <taxon>Pseudomonadati</taxon>
        <taxon>Balneolota</taxon>
        <taxon>Balneolia</taxon>
        <taxon>Balneolales</taxon>
        <taxon>Cyclonatronaceae</taxon>
        <taxon>Cyclonatronum</taxon>
    </lineage>
</organism>
<gene>
    <name evidence="3" type="ORF">CYPRO_0158</name>
</gene>
<keyword evidence="4" id="KW-1185">Reference proteome</keyword>
<sequence length="431" mass="49198">MERTALQELNSWKIKSPRKPLILRGARQVGKTWLMKKFGADSFENTVYINFERQPHLKQLFDQTMNPQEILTALQTDANTRIHPDKTLIIFDEIQECPKAITALKYFYEEADNYPVMAAGSLLGVALHQSVSFPVGKVSFLDLHPMTFEEFLLATGNDQMCQVLKSLNFGLMSALHEKLTRLLKTYYVTGGMPEAVLHYATTERLDEVREIQITLLQTYEQDFSKHAPAAIVPRIRMVWNSVLGQLAQEKRKFVYAHIKEGARAKDFEMALAWLVDCGQVHKIHAVSKPHLPLKAYEDLAAFKLFLHDVGLLGAIGKLPPRTLLQGNTIFTEFKGALTEQFVCQELTALSNLPLYYWSAKKGAAEVDFVVQKEDRIIPIEVKAEENLKAKSLLVYHDRFHPDLAVRSSLSPHRISDWLHNIPLYALGFYFR</sequence>
<dbReference type="EMBL" id="CP027806">
    <property type="protein sequence ID" value="AXI99445.1"/>
    <property type="molecule type" value="Genomic_DNA"/>
</dbReference>
<evidence type="ECO:0000259" key="2">
    <source>
        <dbReference type="Pfam" id="PF13635"/>
    </source>
</evidence>